<evidence type="ECO:0008006" key="2">
    <source>
        <dbReference type="Google" id="ProtNLM"/>
    </source>
</evidence>
<accession>A0AAU8BAT3</accession>
<sequence>MLIIYHQASQKVKMRESSLMILTIIKILKNKRLQILLKNNLIHYRAKKLKHHLLHHYHKVLQKNHLKQNRIQKQITVLSIDHQKKLKKTITQIPVLLMNNKNRKKTSVMSMKKDQKMSIQTISLNQQSENRNLLKKKRKLNICTISWNNSVSNEKRRR</sequence>
<protein>
    <recommendedName>
        <fullName evidence="2">Transmembrane protein</fullName>
    </recommendedName>
</protein>
<name>A0AAU8BAT3_9CAUD</name>
<dbReference type="EMBL" id="PP511876">
    <property type="protein sequence ID" value="XCD08342.1"/>
    <property type="molecule type" value="Genomic_DNA"/>
</dbReference>
<proteinExistence type="predicted"/>
<organism evidence="1">
    <name type="scientific">Dulem virus 42</name>
    <dbReference type="NCBI Taxonomy" id="3145760"/>
    <lineage>
        <taxon>Viruses</taxon>
        <taxon>Duplodnaviria</taxon>
        <taxon>Heunggongvirae</taxon>
        <taxon>Uroviricota</taxon>
        <taxon>Caudoviricetes</taxon>
    </lineage>
</organism>
<reference evidence="1" key="1">
    <citation type="submission" date="2024-03" db="EMBL/GenBank/DDBJ databases">
        <title>Diverse circular DNA viruses in blood, oral, and fecal samples of captive lemurs.</title>
        <authorList>
            <person name="Paietta E.N."/>
            <person name="Kraberger S."/>
            <person name="Lund M.C."/>
            <person name="Custer J.M."/>
            <person name="Vargas K.M."/>
            <person name="Ehmke E.E."/>
            <person name="Yoder A.D."/>
            <person name="Varsani A."/>
        </authorList>
    </citation>
    <scope>NUCLEOTIDE SEQUENCE</scope>
    <source>
        <strain evidence="1">Duke_30FF_63</strain>
    </source>
</reference>
<evidence type="ECO:0000313" key="1">
    <source>
        <dbReference type="EMBL" id="XCD08342.1"/>
    </source>
</evidence>